<evidence type="ECO:0000313" key="2">
    <source>
        <dbReference type="EMBL" id="SHM07033.1"/>
    </source>
</evidence>
<evidence type="ECO:0000259" key="1">
    <source>
        <dbReference type="Pfam" id="PF13788"/>
    </source>
</evidence>
<keyword evidence="3" id="KW-1185">Reference proteome</keyword>
<proteinExistence type="predicted"/>
<reference evidence="2 3" key="1">
    <citation type="submission" date="2016-11" db="EMBL/GenBank/DDBJ databases">
        <authorList>
            <person name="Jaros S."/>
            <person name="Januszkiewicz K."/>
            <person name="Wedrychowicz H."/>
        </authorList>
    </citation>
    <scope>NUCLEOTIDE SEQUENCE [LARGE SCALE GENOMIC DNA]</scope>
    <source>
        <strain evidence="2 3">DSM 15930</strain>
    </source>
</reference>
<dbReference type="AlphaFoldDB" id="A0A1M7FSM9"/>
<dbReference type="RefSeq" id="WP_170865431.1">
    <property type="nucleotide sequence ID" value="NZ_FRCP01000006.1"/>
</dbReference>
<feature type="domain" description="DUF4180" evidence="1">
    <location>
        <begin position="10"/>
        <end position="118"/>
    </location>
</feature>
<accession>A0A1M7FSM9</accession>
<organism evidence="2 3">
    <name type="scientific">Anaerosporobacter mobilis DSM 15930</name>
    <dbReference type="NCBI Taxonomy" id="1120996"/>
    <lineage>
        <taxon>Bacteria</taxon>
        <taxon>Bacillati</taxon>
        <taxon>Bacillota</taxon>
        <taxon>Clostridia</taxon>
        <taxon>Lachnospirales</taxon>
        <taxon>Lachnospiraceae</taxon>
        <taxon>Anaerosporobacter</taxon>
    </lineage>
</organism>
<protein>
    <recommendedName>
        <fullName evidence="1">DUF4180 domain-containing protein</fullName>
    </recommendedName>
</protein>
<dbReference type="InterPro" id="IPR025438">
    <property type="entry name" value="DUF4180"/>
</dbReference>
<evidence type="ECO:0000313" key="3">
    <source>
        <dbReference type="Proteomes" id="UP000184038"/>
    </source>
</evidence>
<sequence>MMKYNVVNKEDKSYIMFNEIESKIHSEADMLDIISACFESGINSVMIDGRIIADEFYDLKTKLFGMFLQKIINYKIKVVFIINEERTMNDRFKELALELNKGTDIRFYNNAEDAQEWLLR</sequence>
<name>A0A1M7FSM9_9FIRM</name>
<gene>
    <name evidence="2" type="ORF">SAMN02746066_00625</name>
</gene>
<dbReference type="Proteomes" id="UP000184038">
    <property type="component" value="Unassembled WGS sequence"/>
</dbReference>
<dbReference type="EMBL" id="FRCP01000006">
    <property type="protein sequence ID" value="SHM07033.1"/>
    <property type="molecule type" value="Genomic_DNA"/>
</dbReference>
<dbReference type="Pfam" id="PF13788">
    <property type="entry name" value="DUF4180"/>
    <property type="match status" value="1"/>
</dbReference>
<dbReference type="STRING" id="1120996.SAMN02746066_00625"/>